<dbReference type="EMBL" id="AGNL01037701">
    <property type="protein sequence ID" value="EJK53486.1"/>
    <property type="molecule type" value="Genomic_DNA"/>
</dbReference>
<protein>
    <submittedName>
        <fullName evidence="2">Uncharacterized protein</fullName>
    </submittedName>
</protein>
<keyword evidence="3" id="KW-1185">Reference proteome</keyword>
<dbReference type="AlphaFoldDB" id="K0RXA5"/>
<reference evidence="2 3" key="1">
    <citation type="journal article" date="2012" name="Genome Biol.">
        <title>Genome and low-iron response of an oceanic diatom adapted to chronic iron limitation.</title>
        <authorList>
            <person name="Lommer M."/>
            <person name="Specht M."/>
            <person name="Roy A.S."/>
            <person name="Kraemer L."/>
            <person name="Andreson R."/>
            <person name="Gutowska M.A."/>
            <person name="Wolf J."/>
            <person name="Bergner S.V."/>
            <person name="Schilhabel M.B."/>
            <person name="Klostermeier U.C."/>
            <person name="Beiko R.G."/>
            <person name="Rosenstiel P."/>
            <person name="Hippler M."/>
            <person name="Laroche J."/>
        </authorList>
    </citation>
    <scope>NUCLEOTIDE SEQUENCE [LARGE SCALE GENOMIC DNA]</scope>
    <source>
        <strain evidence="2 3">CCMP1005</strain>
    </source>
</reference>
<evidence type="ECO:0000313" key="3">
    <source>
        <dbReference type="Proteomes" id="UP000266841"/>
    </source>
</evidence>
<organism evidence="2 3">
    <name type="scientific">Thalassiosira oceanica</name>
    <name type="common">Marine diatom</name>
    <dbReference type="NCBI Taxonomy" id="159749"/>
    <lineage>
        <taxon>Eukaryota</taxon>
        <taxon>Sar</taxon>
        <taxon>Stramenopiles</taxon>
        <taxon>Ochrophyta</taxon>
        <taxon>Bacillariophyta</taxon>
        <taxon>Coscinodiscophyceae</taxon>
        <taxon>Thalassiosirophycidae</taxon>
        <taxon>Thalassiosirales</taxon>
        <taxon>Thalassiosiraceae</taxon>
        <taxon>Thalassiosira</taxon>
    </lineage>
</organism>
<evidence type="ECO:0000256" key="1">
    <source>
        <dbReference type="SAM" id="MobiDB-lite"/>
    </source>
</evidence>
<comment type="caution">
    <text evidence="2">The sequence shown here is derived from an EMBL/GenBank/DDBJ whole genome shotgun (WGS) entry which is preliminary data.</text>
</comment>
<name>K0RXA5_THAOC</name>
<accession>K0RXA5</accession>
<feature type="non-terminal residue" evidence="2">
    <location>
        <position position="189"/>
    </location>
</feature>
<dbReference type="Proteomes" id="UP000266841">
    <property type="component" value="Unassembled WGS sequence"/>
</dbReference>
<feature type="compositionally biased region" description="Basic and acidic residues" evidence="1">
    <location>
        <begin position="77"/>
        <end position="86"/>
    </location>
</feature>
<evidence type="ECO:0000313" key="2">
    <source>
        <dbReference type="EMBL" id="EJK53486.1"/>
    </source>
</evidence>
<sequence length="189" mass="19582">MANGESAGCRFIGSVAGEQNHSLSAQSVTEWSIAFETSPRPEDHGTGPRTAREGARKACFHRKFDSSLRQRACCGRGEGEHREHGARLSRSTELPPGSVVARSRRRTHPTYNTAVAASPTAGGGRSKKCPLAFASSSDPTFGVPQGVGINLLGIAIGCVAFAANSGSKAVMAGPDLTPVVFFAQAGASV</sequence>
<proteinExistence type="predicted"/>
<feature type="region of interest" description="Disordered" evidence="1">
    <location>
        <begin position="77"/>
        <end position="98"/>
    </location>
</feature>
<gene>
    <name evidence="2" type="ORF">THAOC_27075</name>
</gene>